<dbReference type="InterPro" id="IPR036259">
    <property type="entry name" value="MFS_trans_sf"/>
</dbReference>
<reference evidence="6" key="1">
    <citation type="journal article" date="2023" name="Mol. Biol. Evol.">
        <title>Third-Generation Sequencing Reveals the Adaptive Role of the Epigenome in Three Deep-Sea Polychaetes.</title>
        <authorList>
            <person name="Perez M."/>
            <person name="Aroh O."/>
            <person name="Sun Y."/>
            <person name="Lan Y."/>
            <person name="Juniper S.K."/>
            <person name="Young C.R."/>
            <person name="Angers B."/>
            <person name="Qian P.Y."/>
        </authorList>
    </citation>
    <scope>NUCLEOTIDE SEQUENCE</scope>
    <source>
        <strain evidence="6">R07B-5</strain>
    </source>
</reference>
<dbReference type="Proteomes" id="UP001209878">
    <property type="component" value="Unassembled WGS sequence"/>
</dbReference>
<evidence type="ECO:0000256" key="4">
    <source>
        <dbReference type="ARBA" id="ARBA00023136"/>
    </source>
</evidence>
<keyword evidence="7" id="KW-1185">Reference proteome</keyword>
<organism evidence="6 7">
    <name type="scientific">Ridgeia piscesae</name>
    <name type="common">Tubeworm</name>
    <dbReference type="NCBI Taxonomy" id="27915"/>
    <lineage>
        <taxon>Eukaryota</taxon>
        <taxon>Metazoa</taxon>
        <taxon>Spiralia</taxon>
        <taxon>Lophotrochozoa</taxon>
        <taxon>Annelida</taxon>
        <taxon>Polychaeta</taxon>
        <taxon>Sedentaria</taxon>
        <taxon>Canalipalpata</taxon>
        <taxon>Sabellida</taxon>
        <taxon>Siboglinidae</taxon>
        <taxon>Ridgeia</taxon>
    </lineage>
</organism>
<feature type="transmembrane region" description="Helical" evidence="5">
    <location>
        <begin position="110"/>
        <end position="132"/>
    </location>
</feature>
<feature type="transmembrane region" description="Helical" evidence="5">
    <location>
        <begin position="84"/>
        <end position="103"/>
    </location>
</feature>
<dbReference type="InterPro" id="IPR049680">
    <property type="entry name" value="FLVCR1-2_SLC49-like"/>
</dbReference>
<dbReference type="Gene3D" id="1.20.1250.20">
    <property type="entry name" value="MFS general substrate transporter like domains"/>
    <property type="match status" value="1"/>
</dbReference>
<evidence type="ECO:0000313" key="6">
    <source>
        <dbReference type="EMBL" id="KAK2166353.1"/>
    </source>
</evidence>
<comment type="caution">
    <text evidence="6">The sequence shown here is derived from an EMBL/GenBank/DDBJ whole genome shotgun (WGS) entry which is preliminary data.</text>
</comment>
<gene>
    <name evidence="6" type="ORF">NP493_1328g00022</name>
</gene>
<dbReference type="InterPro" id="IPR011701">
    <property type="entry name" value="MFS"/>
</dbReference>
<feature type="transmembrane region" description="Helical" evidence="5">
    <location>
        <begin position="179"/>
        <end position="202"/>
    </location>
</feature>
<proteinExistence type="predicted"/>
<feature type="transmembrane region" description="Helical" evidence="5">
    <location>
        <begin position="374"/>
        <end position="397"/>
    </location>
</feature>
<evidence type="ECO:0000256" key="5">
    <source>
        <dbReference type="SAM" id="Phobius"/>
    </source>
</evidence>
<feature type="transmembrane region" description="Helical" evidence="5">
    <location>
        <begin position="409"/>
        <end position="432"/>
    </location>
</feature>
<feature type="transmembrane region" description="Helical" evidence="5">
    <location>
        <begin position="348"/>
        <end position="368"/>
    </location>
</feature>
<dbReference type="Pfam" id="PF07690">
    <property type="entry name" value="MFS_1"/>
    <property type="match status" value="1"/>
</dbReference>
<evidence type="ECO:0000313" key="7">
    <source>
        <dbReference type="Proteomes" id="UP001209878"/>
    </source>
</evidence>
<protein>
    <submittedName>
        <fullName evidence="6">Uncharacterized protein</fullName>
    </submittedName>
</protein>
<name>A0AAD9K7A7_RIDPI</name>
<dbReference type="PANTHER" id="PTHR10924">
    <property type="entry name" value="MAJOR FACILITATOR SUPERFAMILY PROTEIN-RELATED"/>
    <property type="match status" value="1"/>
</dbReference>
<dbReference type="GO" id="GO:0016020">
    <property type="term" value="C:membrane"/>
    <property type="evidence" value="ECO:0007669"/>
    <property type="project" value="UniProtKB-SubCell"/>
</dbReference>
<dbReference type="GO" id="GO:0022857">
    <property type="term" value="F:transmembrane transporter activity"/>
    <property type="evidence" value="ECO:0007669"/>
    <property type="project" value="InterPro"/>
</dbReference>
<keyword evidence="2 5" id="KW-0812">Transmembrane</keyword>
<feature type="transmembrane region" description="Helical" evidence="5">
    <location>
        <begin position="317"/>
        <end position="336"/>
    </location>
</feature>
<sequence>MGSLVTDDNDRRPLLPCAGDEKPYGAVPPRQDHVKVVVYTRRWYYLAVFCVVCYSYGLHASVFSPIAHSFEQAYGWTNADMATVLNWPNLIYLFLFLPFAWVLETHGLRAACVLGVSFLVLGSGLRCVYITPAASYWTMQFGQALTGTTSCIVFAAPSCMSATWFPAHQRTTATAASPIAMALGGATSFLLGPLLVPVHANASSGNDTTPPTQGDIDDIRNSISLVFYINFAVAALAFLLVVIHFPARPPHPPSPSAAIVRTDVRHALPALMRNRRFLTLGFIFSVTNGIAFSFMGVLDVDLKAARVSDDQTVTGSLIIIAVFGTCLFSLAVATVADRCTRHVKALLLSLYVGGAVMFLWFALIVQGLVVPNAISLYVSFIGGTVLMNAALPIFYELACDSCYPTPETLANGVLNAMSCFASMIFLGVLMAPGVGTGWMNWCMVGACLVCVPILVPYRQRYGRLIVDTDICVDSTDPTDTRILGPADDVVST</sequence>
<dbReference type="PANTHER" id="PTHR10924:SF27">
    <property type="entry name" value="SOLUTE CARRIER FAMILY 49 MEMBER 4"/>
    <property type="match status" value="1"/>
</dbReference>
<feature type="transmembrane region" description="Helical" evidence="5">
    <location>
        <begin position="277"/>
        <end position="297"/>
    </location>
</feature>
<evidence type="ECO:0000256" key="3">
    <source>
        <dbReference type="ARBA" id="ARBA00022989"/>
    </source>
</evidence>
<dbReference type="AlphaFoldDB" id="A0AAD9K7A7"/>
<dbReference type="SUPFAM" id="SSF103473">
    <property type="entry name" value="MFS general substrate transporter"/>
    <property type="match status" value="1"/>
</dbReference>
<feature type="transmembrane region" description="Helical" evidence="5">
    <location>
        <begin position="438"/>
        <end position="457"/>
    </location>
</feature>
<evidence type="ECO:0000256" key="1">
    <source>
        <dbReference type="ARBA" id="ARBA00004141"/>
    </source>
</evidence>
<feature type="transmembrane region" description="Helical" evidence="5">
    <location>
        <begin position="43"/>
        <end position="64"/>
    </location>
</feature>
<evidence type="ECO:0000256" key="2">
    <source>
        <dbReference type="ARBA" id="ARBA00022692"/>
    </source>
</evidence>
<keyword evidence="4 5" id="KW-0472">Membrane</keyword>
<dbReference type="EMBL" id="JAODUO010001326">
    <property type="protein sequence ID" value="KAK2166353.1"/>
    <property type="molecule type" value="Genomic_DNA"/>
</dbReference>
<accession>A0AAD9K7A7</accession>
<feature type="transmembrane region" description="Helical" evidence="5">
    <location>
        <begin position="222"/>
        <end position="243"/>
    </location>
</feature>
<comment type="subcellular location">
    <subcellularLocation>
        <location evidence="1">Membrane</location>
        <topology evidence="1">Multi-pass membrane protein</topology>
    </subcellularLocation>
</comment>
<keyword evidence="3 5" id="KW-1133">Transmembrane helix</keyword>
<feature type="transmembrane region" description="Helical" evidence="5">
    <location>
        <begin position="144"/>
        <end position="167"/>
    </location>
</feature>